<dbReference type="Proteomes" id="UP001501757">
    <property type="component" value="Unassembled WGS sequence"/>
</dbReference>
<dbReference type="InterPro" id="IPR014030">
    <property type="entry name" value="Ketoacyl_synth_N"/>
</dbReference>
<keyword evidence="3" id="KW-1185">Reference proteome</keyword>
<accession>A0ABN0X9Y1</accession>
<protein>
    <submittedName>
        <fullName evidence="2">3-oxoacyl-ACP synthase</fullName>
    </submittedName>
</protein>
<proteinExistence type="predicted"/>
<gene>
    <name evidence="2" type="ORF">GCM10009092_23990</name>
</gene>
<dbReference type="EMBL" id="BAAAEI010000012">
    <property type="protein sequence ID" value="GAA0358964.1"/>
    <property type="molecule type" value="Genomic_DNA"/>
</dbReference>
<name>A0ABN0X9Y1_9ALTE</name>
<evidence type="ECO:0000259" key="1">
    <source>
        <dbReference type="Pfam" id="PF00109"/>
    </source>
</evidence>
<sequence length="344" mass="37495">MSDRPLAITATGMVTGVGLDTYSSCAAIRAAIDNFQETQFIDDGGEKLMGCQVSLGEAWRGTRKLAKMLASTLTECAKQRGLSLQQVPVLICLAEPDRPGQLPNHGNRVYFETEQELGFAFHPESRVIKQGRVGSLLALKLAREMIYEDKLQHVIIAGVDSLLSASALRHFEQSARLLTSKHSDGFIPGEAAAAILVQAPEAKQISQLLCLGLGFGQELATIDSEQPLRADGLVTAIKESLADANRKMEDLDFRIVDVSGEQYWFKETSLALLRTLHIPQPEFDIWHPTDCIGEVGAAIGLINLAVIKVAAEKGYAKGHQVLAHISNWDSQRAAAVLSYSKWEC</sequence>
<dbReference type="SUPFAM" id="SSF53901">
    <property type="entry name" value="Thiolase-like"/>
    <property type="match status" value="2"/>
</dbReference>
<comment type="caution">
    <text evidence="2">The sequence shown here is derived from an EMBL/GenBank/DDBJ whole genome shotgun (WGS) entry which is preliminary data.</text>
</comment>
<dbReference type="Pfam" id="PF00109">
    <property type="entry name" value="ketoacyl-synt"/>
    <property type="match status" value="1"/>
</dbReference>
<dbReference type="InterPro" id="IPR016039">
    <property type="entry name" value="Thiolase-like"/>
</dbReference>
<evidence type="ECO:0000313" key="2">
    <source>
        <dbReference type="EMBL" id="GAA0358964.1"/>
    </source>
</evidence>
<dbReference type="Gene3D" id="3.40.47.10">
    <property type="match status" value="1"/>
</dbReference>
<evidence type="ECO:0000313" key="3">
    <source>
        <dbReference type="Proteomes" id="UP001501757"/>
    </source>
</evidence>
<dbReference type="NCBIfam" id="NF004798">
    <property type="entry name" value="PRK06147.1"/>
    <property type="match status" value="1"/>
</dbReference>
<feature type="domain" description="Beta-ketoacyl synthase-like N-terminal" evidence="1">
    <location>
        <begin position="135"/>
        <end position="198"/>
    </location>
</feature>
<reference evidence="2 3" key="1">
    <citation type="journal article" date="2019" name="Int. J. Syst. Evol. Microbiol.">
        <title>The Global Catalogue of Microorganisms (GCM) 10K type strain sequencing project: providing services to taxonomists for standard genome sequencing and annotation.</title>
        <authorList>
            <consortium name="The Broad Institute Genomics Platform"/>
            <consortium name="The Broad Institute Genome Sequencing Center for Infectious Disease"/>
            <person name="Wu L."/>
            <person name="Ma J."/>
        </authorList>
    </citation>
    <scope>NUCLEOTIDE SEQUENCE [LARGE SCALE GENOMIC DNA]</scope>
    <source>
        <strain evidence="2 3">JCM 13378</strain>
    </source>
</reference>
<organism evidence="2 3">
    <name type="scientific">Bowmanella denitrificans</name>
    <dbReference type="NCBI Taxonomy" id="366582"/>
    <lineage>
        <taxon>Bacteria</taxon>
        <taxon>Pseudomonadati</taxon>
        <taxon>Pseudomonadota</taxon>
        <taxon>Gammaproteobacteria</taxon>
        <taxon>Alteromonadales</taxon>
        <taxon>Alteromonadaceae</taxon>
        <taxon>Bowmanella</taxon>
    </lineage>
</organism>
<dbReference type="RefSeq" id="WP_343845148.1">
    <property type="nucleotide sequence ID" value="NZ_BAAAEI010000012.1"/>
</dbReference>